<reference evidence="5 6" key="1">
    <citation type="journal article" date="2014" name="PLoS Genet.">
        <title>Phylogenetically driven sequencing of extremely halophilic archaea reveals strategies for static and dynamic osmo-response.</title>
        <authorList>
            <person name="Becker E.A."/>
            <person name="Seitzer P.M."/>
            <person name="Tritt A."/>
            <person name="Larsen D."/>
            <person name="Krusor M."/>
            <person name="Yao A.I."/>
            <person name="Wu D."/>
            <person name="Madern D."/>
            <person name="Eisen J.A."/>
            <person name="Darling A.E."/>
            <person name="Facciotti M.T."/>
        </authorList>
    </citation>
    <scope>NUCLEOTIDE SEQUENCE [LARGE SCALE GENOMIC DNA]</scope>
    <source>
        <strain evidence="5 6">DSM 5350</strain>
    </source>
</reference>
<dbReference type="InParanoid" id="M0MSX2"/>
<dbReference type="PANTHER" id="PTHR34236:SF1">
    <property type="entry name" value="DIMETHYL SULFOXIDE REDUCTASE TRANSCRIPTIONAL ACTIVATOR"/>
    <property type="match status" value="1"/>
</dbReference>
<evidence type="ECO:0000259" key="4">
    <source>
        <dbReference type="Pfam" id="PF15915"/>
    </source>
</evidence>
<dbReference type="Pfam" id="PF04967">
    <property type="entry name" value="HTH_10"/>
    <property type="match status" value="1"/>
</dbReference>
<evidence type="ECO:0000256" key="1">
    <source>
        <dbReference type="ARBA" id="ARBA00023015"/>
    </source>
</evidence>
<dbReference type="STRING" id="1227455.C449_01176"/>
<proteinExistence type="predicted"/>
<dbReference type="OrthoDB" id="213770at2157"/>
<keyword evidence="6" id="KW-1185">Reference proteome</keyword>
<dbReference type="InterPro" id="IPR031803">
    <property type="entry name" value="BAT_GAF/HTH-assoc"/>
</dbReference>
<comment type="caution">
    <text evidence="5">The sequence shown here is derived from an EMBL/GenBank/DDBJ whole genome shotgun (WGS) entry which is preliminary data.</text>
</comment>
<evidence type="ECO:0000259" key="3">
    <source>
        <dbReference type="Pfam" id="PF04967"/>
    </source>
</evidence>
<evidence type="ECO:0000313" key="5">
    <source>
        <dbReference type="EMBL" id="EMA47535.1"/>
    </source>
</evidence>
<keyword evidence="2" id="KW-0804">Transcription</keyword>
<dbReference type="InterPro" id="IPR007050">
    <property type="entry name" value="HTH_bacterioopsin"/>
</dbReference>
<dbReference type="PANTHER" id="PTHR34236">
    <property type="entry name" value="DIMETHYL SULFOXIDE REDUCTASE TRANSCRIPTIONAL ACTIVATOR"/>
    <property type="match status" value="1"/>
</dbReference>
<dbReference type="Proteomes" id="UP000011669">
    <property type="component" value="Unassembled WGS sequence"/>
</dbReference>
<evidence type="ECO:0000256" key="2">
    <source>
        <dbReference type="ARBA" id="ARBA00023163"/>
    </source>
</evidence>
<gene>
    <name evidence="5" type="ORF">C449_01176</name>
</gene>
<dbReference type="AlphaFoldDB" id="M0MSX2"/>
<dbReference type="Pfam" id="PF15915">
    <property type="entry name" value="BAT"/>
    <property type="match status" value="1"/>
</dbReference>
<name>M0MSX2_9EURY</name>
<organism evidence="5 6">
    <name type="scientific">Halococcus saccharolyticus DSM 5350</name>
    <dbReference type="NCBI Taxonomy" id="1227455"/>
    <lineage>
        <taxon>Archaea</taxon>
        <taxon>Methanobacteriati</taxon>
        <taxon>Methanobacteriota</taxon>
        <taxon>Stenosarchaea group</taxon>
        <taxon>Halobacteria</taxon>
        <taxon>Halobacteriales</taxon>
        <taxon>Halococcaceae</taxon>
        <taxon>Halococcus</taxon>
    </lineage>
</organism>
<feature type="domain" description="HTH bat-type" evidence="3">
    <location>
        <begin position="174"/>
        <end position="225"/>
    </location>
</feature>
<protein>
    <submittedName>
        <fullName evidence="5">DNA binding domain-containing protein</fullName>
    </submittedName>
</protein>
<accession>M0MSX2</accession>
<dbReference type="EMBL" id="AOMD01000004">
    <property type="protein sequence ID" value="EMA47535.1"/>
    <property type="molecule type" value="Genomic_DNA"/>
</dbReference>
<sequence length="238" mass="25773">MGEQASTTDTHRNASVETDATTARIAVTAEGFALETLFERAPGVRVELEPAVAAPDSRVLLVIRSDAAIQDDIAAALHADSSVTAVEYLADRGDGWVFRVAWGEHPHRFVERVREEDATILSARGRAGGWTLQLLLPDRDALARAYEAIVDCECGTELERIGTYGGSRGGRFDLTDEQREALIAAYEAGYYEVPRAVTAADLADELDISHQALSERFRRAYGQIVGGAVVDGHDSVTE</sequence>
<feature type="domain" description="Bacterioopsin transcriptional activator GAF and HTH associated" evidence="4">
    <location>
        <begin position="39"/>
        <end position="159"/>
    </location>
</feature>
<dbReference type="RefSeq" id="WP_006076040.1">
    <property type="nucleotide sequence ID" value="NZ_AOMD01000004.1"/>
</dbReference>
<dbReference type="PATRIC" id="fig|1227455.4.peg.244"/>
<keyword evidence="1" id="KW-0805">Transcription regulation</keyword>
<evidence type="ECO:0000313" key="6">
    <source>
        <dbReference type="Proteomes" id="UP000011669"/>
    </source>
</evidence>